<dbReference type="InterPro" id="IPR029044">
    <property type="entry name" value="Nucleotide-diphossugar_trans"/>
</dbReference>
<dbReference type="InterPro" id="IPR001173">
    <property type="entry name" value="Glyco_trans_2-like"/>
</dbReference>
<evidence type="ECO:0000313" key="4">
    <source>
        <dbReference type="Proteomes" id="UP001259340"/>
    </source>
</evidence>
<organism evidence="2 4">
    <name type="scientific">Shewanella fidelis</name>
    <dbReference type="NCBI Taxonomy" id="173509"/>
    <lineage>
        <taxon>Bacteria</taxon>
        <taxon>Pseudomonadati</taxon>
        <taxon>Pseudomonadota</taxon>
        <taxon>Gammaproteobacteria</taxon>
        <taxon>Alteromonadales</taxon>
        <taxon>Shewanellaceae</taxon>
        <taxon>Shewanella</taxon>
    </lineage>
</organism>
<reference evidence="3 5" key="1">
    <citation type="journal article" date="2022" name="bioRxiv">
        <title>Prophages regulate Shewanella fidelis 3313 motility and biofilm formation: implications for gut colonization dynamics in Ciona robusta.</title>
        <authorList>
            <person name="Natarajan O."/>
            <person name="Gibboney S.L."/>
            <person name="Young M.N."/>
            <person name="Lim S.J."/>
            <person name="Pluta N."/>
            <person name="Atkinson C.G."/>
            <person name="Leigh B.A."/>
            <person name="Liberti A."/>
            <person name="Kees E.D."/>
            <person name="Breitbart M."/>
            <person name="Gralnick J.A."/>
            <person name="Dishaw L.J."/>
        </authorList>
    </citation>
    <scope>NUCLEOTIDE SEQUENCE [LARGE SCALE GENOMIC DNA]</scope>
    <source>
        <strain evidence="3 5">JG4066</strain>
    </source>
</reference>
<dbReference type="InterPro" id="IPR050834">
    <property type="entry name" value="Glycosyltransf_2"/>
</dbReference>
<keyword evidence="5" id="KW-1185">Reference proteome</keyword>
<proteinExistence type="predicted"/>
<name>A0AAW8NT31_9GAMM</name>
<reference evidence="2" key="2">
    <citation type="submission" date="2022-11" db="EMBL/GenBank/DDBJ databases">
        <title>Prophages regulate Shewanella fidelis motility and biofilm formation: implications for gut colonization dynamics in Ciona robusta.</title>
        <authorList>
            <person name="Natarajan O."/>
            <person name="Gibboney S.L."/>
            <person name="Young M.N."/>
            <person name="Lim S.J."/>
            <person name="Pluta N."/>
            <person name="Atkinson C.G.F."/>
            <person name="Leigh B.A."/>
            <person name="Liberti A."/>
            <person name="Kees E."/>
            <person name="Breitbart M."/>
            <person name="Gralnick J."/>
            <person name="Dishaw L.J."/>
        </authorList>
    </citation>
    <scope>NUCLEOTIDE SEQUENCE</scope>
    <source>
        <strain evidence="2">3313</strain>
    </source>
</reference>
<evidence type="ECO:0000313" key="5">
    <source>
        <dbReference type="Proteomes" id="UP001271263"/>
    </source>
</evidence>
<dbReference type="EMBL" id="JAPMLD010000012">
    <property type="protein sequence ID" value="MDW4826183.1"/>
    <property type="molecule type" value="Genomic_DNA"/>
</dbReference>
<accession>A0AAW8NT31</accession>
<dbReference type="SUPFAM" id="SSF53448">
    <property type="entry name" value="Nucleotide-diphospho-sugar transferases"/>
    <property type="match status" value="1"/>
</dbReference>
<feature type="domain" description="Glycosyltransferase 2-like" evidence="1">
    <location>
        <begin position="18"/>
        <end position="197"/>
    </location>
</feature>
<dbReference type="Proteomes" id="UP001259340">
    <property type="component" value="Unassembled WGS sequence"/>
</dbReference>
<dbReference type="AlphaFoldDB" id="A0AAW8NT31"/>
<sequence length="292" mass="33870">MPMYCAFWHWDYVFMRLSLIITTYNWPEALRKVLDSVALQSVTPFEVIIADDGSNNLTRSLIEKYQPEFCCPLLHSWQEDKGYRLALSRNRAINMSSGDYIVFIDGDTILERHFIHDHMLAAEKGVFVQGRRAYLTESTSKRLLSNDELPHCLTHGVKHRDQAFRLPFLPAKYRRSYKQTLNRGVGGHCAFWRDDAIKVNGYNNDFEGWGPEDIEFLQRMFFSGLICKKLRFTAACYHIHHNINAKNFLEECVAIYEQTVQKKEPFCERGINAITPLSAEDDYSVSPLARAI</sequence>
<dbReference type="Proteomes" id="UP001271263">
    <property type="component" value="Unassembled WGS sequence"/>
</dbReference>
<dbReference type="EMBL" id="JAPMLE010000001">
    <property type="protein sequence ID" value="MDR8525955.1"/>
    <property type="molecule type" value="Genomic_DNA"/>
</dbReference>
<comment type="caution">
    <text evidence="2">The sequence shown here is derived from an EMBL/GenBank/DDBJ whole genome shotgun (WGS) entry which is preliminary data.</text>
</comment>
<dbReference type="CDD" id="cd06420">
    <property type="entry name" value="GT2_Chondriotin_Pol_N"/>
    <property type="match status" value="1"/>
</dbReference>
<evidence type="ECO:0000313" key="2">
    <source>
        <dbReference type="EMBL" id="MDR8525955.1"/>
    </source>
</evidence>
<dbReference type="Pfam" id="PF00535">
    <property type="entry name" value="Glycos_transf_2"/>
    <property type="match status" value="1"/>
</dbReference>
<protein>
    <submittedName>
        <fullName evidence="2">Glycosyltransferase family 2 protein</fullName>
    </submittedName>
</protein>
<dbReference type="Gene3D" id="3.90.550.10">
    <property type="entry name" value="Spore Coat Polysaccharide Biosynthesis Protein SpsA, Chain A"/>
    <property type="match status" value="1"/>
</dbReference>
<dbReference type="PANTHER" id="PTHR43685">
    <property type="entry name" value="GLYCOSYLTRANSFERASE"/>
    <property type="match status" value="1"/>
</dbReference>
<gene>
    <name evidence="2" type="ORF">OS133_20280</name>
    <name evidence="3" type="ORF">OS134_19100</name>
</gene>
<dbReference type="RefSeq" id="WP_310655863.1">
    <property type="nucleotide sequence ID" value="NZ_JAPMLA010000014.1"/>
</dbReference>
<evidence type="ECO:0000259" key="1">
    <source>
        <dbReference type="Pfam" id="PF00535"/>
    </source>
</evidence>
<dbReference type="PANTHER" id="PTHR43685:SF3">
    <property type="entry name" value="SLR2126 PROTEIN"/>
    <property type="match status" value="1"/>
</dbReference>
<evidence type="ECO:0000313" key="3">
    <source>
        <dbReference type="EMBL" id="MDW4826183.1"/>
    </source>
</evidence>